<evidence type="ECO:0000313" key="6">
    <source>
        <dbReference type="EMBL" id="SDE42849.1"/>
    </source>
</evidence>
<dbReference type="STRING" id="641691.SAMN05421636_10533"/>
<dbReference type="InterPro" id="IPR000917">
    <property type="entry name" value="Sulfatase_N"/>
</dbReference>
<dbReference type="GO" id="GO:0046872">
    <property type="term" value="F:metal ion binding"/>
    <property type="evidence" value="ECO:0007669"/>
    <property type="project" value="UniProtKB-KW"/>
</dbReference>
<gene>
    <name evidence="6" type="ORF">SAMN05421636_10533</name>
</gene>
<organism evidence="6 7">
    <name type="scientific">Pricia antarctica</name>
    <dbReference type="NCBI Taxonomy" id="641691"/>
    <lineage>
        <taxon>Bacteria</taxon>
        <taxon>Pseudomonadati</taxon>
        <taxon>Bacteroidota</taxon>
        <taxon>Flavobacteriia</taxon>
        <taxon>Flavobacteriales</taxon>
        <taxon>Flavobacteriaceae</taxon>
        <taxon>Pricia</taxon>
    </lineage>
</organism>
<evidence type="ECO:0000256" key="4">
    <source>
        <dbReference type="ARBA" id="ARBA00022837"/>
    </source>
</evidence>
<keyword evidence="4" id="KW-0106">Calcium</keyword>
<dbReference type="AlphaFoldDB" id="A0A1G7CU87"/>
<dbReference type="Proteomes" id="UP000199109">
    <property type="component" value="Unassembled WGS sequence"/>
</dbReference>
<comment type="similarity">
    <text evidence="1">Belongs to the sulfatase family.</text>
</comment>
<sequence length="494" mass="56374">MIPFKIRMLLYPAVLLLTIFSRAQETRPNILFVLCDDLGYADVGFNGSKDIMTPEIDKLAYSGTIFTSAYVAHPFCGPSRAALLTGRYPQAIGTAYNLFHNSSEEDKDNMGVPLDETYMAKVLQEAGYYTSAIGKWHVGAAPKYHPNQRGFDDFYGFLGGGHDYFPEKYREEYQQQLKVGNKEIRDYLHPLEHNGKPVQETEYLTDAFSREAIRNIKSASVEKKPFFIYLAFNAPHVPLQAKAEDLQKFADIKDTDRRTYAAMVYAVDRGIGEIIKTLKDTDQFDNTLIVFLSDNGGNFDQGADNYPLKGTKGDTWEGGFRVPMFFHWPNKLSAGQRFDVPVSSLDLYPTFVHLAETITPKGKILDGKDIMGDLIAGKDLLKDRMIYALRYREGYNDVGGRQGDWKITRMANEPWGLYNITKDLGEKKNLSGKYPERLKKMVTETEEWTKSFVRPLWFYSLKDQELWKNGGMPRYDETFEIDKLVLPPLPSTKK</sequence>
<dbReference type="GO" id="GO:0004065">
    <property type="term" value="F:arylsulfatase activity"/>
    <property type="evidence" value="ECO:0007669"/>
    <property type="project" value="TreeGrafter"/>
</dbReference>
<evidence type="ECO:0000256" key="3">
    <source>
        <dbReference type="ARBA" id="ARBA00022801"/>
    </source>
</evidence>
<dbReference type="Gene3D" id="3.40.720.10">
    <property type="entry name" value="Alkaline Phosphatase, subunit A"/>
    <property type="match status" value="1"/>
</dbReference>
<dbReference type="PANTHER" id="PTHR42693">
    <property type="entry name" value="ARYLSULFATASE FAMILY MEMBER"/>
    <property type="match status" value="1"/>
</dbReference>
<accession>A0A1G7CU87</accession>
<dbReference type="Gene3D" id="3.30.1120.10">
    <property type="match status" value="1"/>
</dbReference>
<reference evidence="6 7" key="1">
    <citation type="submission" date="2016-10" db="EMBL/GenBank/DDBJ databases">
        <authorList>
            <person name="de Groot N.N."/>
        </authorList>
    </citation>
    <scope>NUCLEOTIDE SEQUENCE [LARGE SCALE GENOMIC DNA]</scope>
    <source>
        <strain evidence="6 7">DSM 23421</strain>
    </source>
</reference>
<dbReference type="PANTHER" id="PTHR42693:SF53">
    <property type="entry name" value="ENDO-4-O-SULFATASE"/>
    <property type="match status" value="1"/>
</dbReference>
<dbReference type="InterPro" id="IPR017850">
    <property type="entry name" value="Alkaline_phosphatase_core_sf"/>
</dbReference>
<keyword evidence="2" id="KW-0479">Metal-binding</keyword>
<dbReference type="SUPFAM" id="SSF53649">
    <property type="entry name" value="Alkaline phosphatase-like"/>
    <property type="match status" value="1"/>
</dbReference>
<dbReference type="Pfam" id="PF00884">
    <property type="entry name" value="Sulfatase"/>
    <property type="match status" value="1"/>
</dbReference>
<protein>
    <submittedName>
        <fullName evidence="6">Arylsulfatase A</fullName>
    </submittedName>
</protein>
<dbReference type="InterPro" id="IPR024607">
    <property type="entry name" value="Sulfatase_CS"/>
</dbReference>
<dbReference type="InterPro" id="IPR050738">
    <property type="entry name" value="Sulfatase"/>
</dbReference>
<keyword evidence="3" id="KW-0378">Hydrolase</keyword>
<keyword evidence="7" id="KW-1185">Reference proteome</keyword>
<feature type="domain" description="Sulfatase N-terminal" evidence="5">
    <location>
        <begin position="28"/>
        <end position="355"/>
    </location>
</feature>
<dbReference type="RefSeq" id="WP_245726501.1">
    <property type="nucleotide sequence ID" value="NZ_FNAO01000005.1"/>
</dbReference>
<evidence type="ECO:0000256" key="2">
    <source>
        <dbReference type="ARBA" id="ARBA00022723"/>
    </source>
</evidence>
<evidence type="ECO:0000313" key="7">
    <source>
        <dbReference type="Proteomes" id="UP000199109"/>
    </source>
</evidence>
<proteinExistence type="inferred from homology"/>
<dbReference type="PROSITE" id="PS00149">
    <property type="entry name" value="SULFATASE_2"/>
    <property type="match status" value="1"/>
</dbReference>
<evidence type="ECO:0000256" key="1">
    <source>
        <dbReference type="ARBA" id="ARBA00008779"/>
    </source>
</evidence>
<dbReference type="EMBL" id="FNAO01000005">
    <property type="protein sequence ID" value="SDE42849.1"/>
    <property type="molecule type" value="Genomic_DNA"/>
</dbReference>
<name>A0A1G7CU87_9FLAO</name>
<evidence type="ECO:0000259" key="5">
    <source>
        <dbReference type="Pfam" id="PF00884"/>
    </source>
</evidence>